<keyword evidence="1" id="KW-0732">Signal</keyword>
<evidence type="ECO:0000256" key="1">
    <source>
        <dbReference type="SAM" id="SignalP"/>
    </source>
</evidence>
<protein>
    <recommendedName>
        <fullName evidence="4">DUF3221 domain-containing protein</fullName>
    </recommendedName>
</protein>
<organism evidence="2 3">
    <name type="scientific">Yanshouia hominis</name>
    <dbReference type="NCBI Taxonomy" id="2763673"/>
    <lineage>
        <taxon>Bacteria</taxon>
        <taxon>Bacillati</taxon>
        <taxon>Bacillota</taxon>
        <taxon>Clostridia</taxon>
        <taxon>Eubacteriales</taxon>
        <taxon>Oscillospiraceae</taxon>
        <taxon>Yanshouia</taxon>
    </lineage>
</organism>
<proteinExistence type="predicted"/>
<evidence type="ECO:0000313" key="2">
    <source>
        <dbReference type="EMBL" id="MBC8576407.1"/>
    </source>
</evidence>
<comment type="caution">
    <text evidence="2">The sequence shown here is derived from an EMBL/GenBank/DDBJ whole genome shotgun (WGS) entry which is preliminary data.</text>
</comment>
<evidence type="ECO:0008006" key="4">
    <source>
        <dbReference type="Google" id="ProtNLM"/>
    </source>
</evidence>
<evidence type="ECO:0000313" key="3">
    <source>
        <dbReference type="Proteomes" id="UP000658131"/>
    </source>
</evidence>
<feature type="chain" id="PRO_5046500854" description="DUF3221 domain-containing protein" evidence="1">
    <location>
        <begin position="21"/>
        <end position="136"/>
    </location>
</feature>
<feature type="signal peptide" evidence="1">
    <location>
        <begin position="1"/>
        <end position="20"/>
    </location>
</feature>
<dbReference type="PROSITE" id="PS51257">
    <property type="entry name" value="PROKAR_LIPOPROTEIN"/>
    <property type="match status" value="1"/>
</dbReference>
<accession>A0ABR7NJ15</accession>
<name>A0ABR7NJ15_9FIRM</name>
<sequence>MKKRNLLAAGLMILSLLALSGCKKEETVYLGLNAEIIEIDMENQTLCVKDLDESGVFGEECEIDCREAIEKHQVIYCNYETHDVKAISWKDLQAGDEIILELSETEVAKIAEGAMAKTNQIQLGTQRLNGSLEISA</sequence>
<dbReference type="EMBL" id="JACRTB010000011">
    <property type="protein sequence ID" value="MBC8576407.1"/>
    <property type="molecule type" value="Genomic_DNA"/>
</dbReference>
<reference evidence="2 3" key="1">
    <citation type="submission" date="2020-08" db="EMBL/GenBank/DDBJ databases">
        <title>Genome public.</title>
        <authorList>
            <person name="Liu C."/>
            <person name="Sun Q."/>
        </authorList>
    </citation>
    <scope>NUCLEOTIDE SEQUENCE [LARGE SCALE GENOMIC DNA]</scope>
    <source>
        <strain evidence="2 3">BX1</strain>
    </source>
</reference>
<dbReference type="RefSeq" id="WP_262399939.1">
    <property type="nucleotide sequence ID" value="NZ_JACRTB010000011.1"/>
</dbReference>
<keyword evidence="3" id="KW-1185">Reference proteome</keyword>
<gene>
    <name evidence="2" type="ORF">H8717_08320</name>
</gene>
<dbReference type="Proteomes" id="UP000658131">
    <property type="component" value="Unassembled WGS sequence"/>
</dbReference>